<dbReference type="Pfam" id="PF00005">
    <property type="entry name" value="ABC_tran"/>
    <property type="match status" value="1"/>
</dbReference>
<dbReference type="GO" id="GO:0016887">
    <property type="term" value="F:ATP hydrolysis activity"/>
    <property type="evidence" value="ECO:0007669"/>
    <property type="project" value="InterPro"/>
</dbReference>
<protein>
    <submittedName>
        <fullName evidence="11">ABC transporter ATP-binding protein</fullName>
    </submittedName>
</protein>
<proteinExistence type="inferred from homology"/>
<evidence type="ECO:0000256" key="7">
    <source>
        <dbReference type="ARBA" id="ARBA00022840"/>
    </source>
</evidence>
<dbReference type="SUPFAM" id="SSF52540">
    <property type="entry name" value="P-loop containing nucleoside triphosphate hydrolases"/>
    <property type="match status" value="1"/>
</dbReference>
<dbReference type="InterPro" id="IPR003593">
    <property type="entry name" value="AAA+_ATPase"/>
</dbReference>
<dbReference type="InterPro" id="IPR027417">
    <property type="entry name" value="P-loop_NTPase"/>
</dbReference>
<gene>
    <name evidence="11" type="ORF">V5R04_01240</name>
</gene>
<dbReference type="InterPro" id="IPR003439">
    <property type="entry name" value="ABC_transporter-like_ATP-bd"/>
</dbReference>
<evidence type="ECO:0000313" key="11">
    <source>
        <dbReference type="EMBL" id="XBH21881.1"/>
    </source>
</evidence>
<keyword evidence="9" id="KW-0472">Membrane</keyword>
<dbReference type="PROSITE" id="PS00211">
    <property type="entry name" value="ABC_TRANSPORTER_1"/>
    <property type="match status" value="1"/>
</dbReference>
<name>A0AAU7DWM1_9MICO</name>
<dbReference type="GO" id="GO:0005886">
    <property type="term" value="C:plasma membrane"/>
    <property type="evidence" value="ECO:0007669"/>
    <property type="project" value="UniProtKB-SubCell"/>
</dbReference>
<evidence type="ECO:0000256" key="6">
    <source>
        <dbReference type="ARBA" id="ARBA00022741"/>
    </source>
</evidence>
<keyword evidence="4" id="KW-1003">Cell membrane</keyword>
<dbReference type="Gene3D" id="3.40.50.300">
    <property type="entry name" value="P-loop containing nucleotide triphosphate hydrolases"/>
    <property type="match status" value="1"/>
</dbReference>
<comment type="similarity">
    <text evidence="2">Belongs to the ABC transporter superfamily.</text>
</comment>
<dbReference type="PANTHER" id="PTHR43297">
    <property type="entry name" value="OLIGOPEPTIDE TRANSPORT ATP-BINDING PROTEIN APPD"/>
    <property type="match status" value="1"/>
</dbReference>
<evidence type="ECO:0000256" key="5">
    <source>
        <dbReference type="ARBA" id="ARBA00022519"/>
    </source>
</evidence>
<keyword evidence="6" id="KW-0547">Nucleotide-binding</keyword>
<dbReference type="GO" id="GO:0005524">
    <property type="term" value="F:ATP binding"/>
    <property type="evidence" value="ECO:0007669"/>
    <property type="project" value="UniProtKB-KW"/>
</dbReference>
<dbReference type="CDD" id="cd03257">
    <property type="entry name" value="ABC_NikE_OppD_transporters"/>
    <property type="match status" value="1"/>
</dbReference>
<evidence type="ECO:0000256" key="3">
    <source>
        <dbReference type="ARBA" id="ARBA00022448"/>
    </source>
</evidence>
<dbReference type="PROSITE" id="PS50893">
    <property type="entry name" value="ABC_TRANSPORTER_2"/>
    <property type="match status" value="1"/>
</dbReference>
<dbReference type="InterPro" id="IPR050388">
    <property type="entry name" value="ABC_Ni/Peptide_Import"/>
</dbReference>
<keyword evidence="3" id="KW-0813">Transport</keyword>
<evidence type="ECO:0000256" key="9">
    <source>
        <dbReference type="ARBA" id="ARBA00023136"/>
    </source>
</evidence>
<organism evidence="11">
    <name type="scientific">Jonesiaceae bacterium BS-20</name>
    <dbReference type="NCBI Taxonomy" id="3120821"/>
    <lineage>
        <taxon>Bacteria</taxon>
        <taxon>Bacillati</taxon>
        <taxon>Actinomycetota</taxon>
        <taxon>Actinomycetes</taxon>
        <taxon>Micrococcales</taxon>
        <taxon>Jonesiaceae</taxon>
    </lineage>
</organism>
<dbReference type="PANTHER" id="PTHR43297:SF14">
    <property type="entry name" value="ATPASE AAA-TYPE CORE DOMAIN-CONTAINING PROTEIN"/>
    <property type="match status" value="1"/>
</dbReference>
<evidence type="ECO:0000256" key="4">
    <source>
        <dbReference type="ARBA" id="ARBA00022475"/>
    </source>
</evidence>
<dbReference type="SMART" id="SM00382">
    <property type="entry name" value="AAA"/>
    <property type="match status" value="1"/>
</dbReference>
<keyword evidence="7 11" id="KW-0067">ATP-binding</keyword>
<keyword evidence="5" id="KW-0997">Cell inner membrane</keyword>
<keyword evidence="8" id="KW-1278">Translocase</keyword>
<evidence type="ECO:0000256" key="8">
    <source>
        <dbReference type="ARBA" id="ARBA00022967"/>
    </source>
</evidence>
<sequence length="281" mass="29839">MTLGIENLTVTTSGGKVLLDNCSWSVQTGERLGVIGESGSGKSLTAQVILGLLPSGMTATGSVQLNGQELLGAKEKELRKVRGAKIAMIFQEPLTALDPLMKVGRQITGPLQLHRGLSKSAAKQRAVELCNKVALRDTERILNSFPWQLSGGQRQRVSIAMALACSPEVLIADEPTTALDVTVQAEILALLNELIEQTGTTLVFVSHDLPVVASVVQGLVVMQHGKVVEATTVSRALTGPNEPYTQHLLDSARKVTALPAGTVTGLPLLDSEPAQRLEEEN</sequence>
<evidence type="ECO:0000256" key="2">
    <source>
        <dbReference type="ARBA" id="ARBA00005417"/>
    </source>
</evidence>
<dbReference type="InterPro" id="IPR017871">
    <property type="entry name" value="ABC_transporter-like_CS"/>
</dbReference>
<feature type="domain" description="ABC transporter" evidence="10">
    <location>
        <begin position="3"/>
        <end position="249"/>
    </location>
</feature>
<dbReference type="EMBL" id="CP146203">
    <property type="protein sequence ID" value="XBH21881.1"/>
    <property type="molecule type" value="Genomic_DNA"/>
</dbReference>
<comment type="subcellular location">
    <subcellularLocation>
        <location evidence="1">Cell membrane</location>
        <topology evidence="1">Peripheral membrane protein</topology>
    </subcellularLocation>
</comment>
<accession>A0AAU7DWM1</accession>
<evidence type="ECO:0000256" key="1">
    <source>
        <dbReference type="ARBA" id="ARBA00004202"/>
    </source>
</evidence>
<evidence type="ECO:0000259" key="10">
    <source>
        <dbReference type="PROSITE" id="PS50893"/>
    </source>
</evidence>
<dbReference type="AlphaFoldDB" id="A0AAU7DWM1"/>
<reference evidence="11" key="1">
    <citation type="submission" date="2024-02" db="EMBL/GenBank/DDBJ databases">
        <title>Tomenella chthoni gen. nov. sp. nov., a member of the family Jonesiaceae isolated from bat guano.</title>
        <authorList>
            <person name="Miller S.L."/>
            <person name="King J."/>
            <person name="Sankaranarayanan K."/>
            <person name="Lawson P.A."/>
        </authorList>
    </citation>
    <scope>NUCLEOTIDE SEQUENCE</scope>
    <source>
        <strain evidence="11">BS-20</strain>
    </source>
</reference>